<dbReference type="EMBL" id="ML209917">
    <property type="protein sequence ID" value="TFK57881.1"/>
    <property type="molecule type" value="Genomic_DNA"/>
</dbReference>
<organism evidence="1 2">
    <name type="scientific">Pluteus cervinus</name>
    <dbReference type="NCBI Taxonomy" id="181527"/>
    <lineage>
        <taxon>Eukaryota</taxon>
        <taxon>Fungi</taxon>
        <taxon>Dikarya</taxon>
        <taxon>Basidiomycota</taxon>
        <taxon>Agaricomycotina</taxon>
        <taxon>Agaricomycetes</taxon>
        <taxon>Agaricomycetidae</taxon>
        <taxon>Agaricales</taxon>
        <taxon>Pluteineae</taxon>
        <taxon>Pluteaceae</taxon>
        <taxon>Pluteus</taxon>
    </lineage>
</organism>
<sequence length="193" mass="20856">VLQQERDVVQPSKHLEGTMLGSLDEVPKVMLVVIDDADENSRLADTLEVWLSRTTWSTGSTVMTTREPPAGIAHTLEGRVLGAMGVDLCVCKGYGAAEVENDMVDVEHGGIAYTLGVCILDAMRGAMCVCERYGAVEVEIDVFDDVDGERGGERTDGNGEELTEILVVVIGDNEQDGRDNEQDGWDSGRQPAE</sequence>
<protein>
    <submittedName>
        <fullName evidence="1">Uncharacterized protein</fullName>
    </submittedName>
</protein>
<name>A0ACD2ZXC0_9AGAR</name>
<evidence type="ECO:0000313" key="2">
    <source>
        <dbReference type="Proteomes" id="UP000308600"/>
    </source>
</evidence>
<gene>
    <name evidence="1" type="ORF">BDN72DRAFT_919358</name>
</gene>
<proteinExistence type="predicted"/>
<accession>A0ACD2ZXC0</accession>
<feature type="non-terminal residue" evidence="1">
    <location>
        <position position="1"/>
    </location>
</feature>
<dbReference type="Proteomes" id="UP000308600">
    <property type="component" value="Unassembled WGS sequence"/>
</dbReference>
<keyword evidence="2" id="KW-1185">Reference proteome</keyword>
<evidence type="ECO:0000313" key="1">
    <source>
        <dbReference type="EMBL" id="TFK57881.1"/>
    </source>
</evidence>
<reference evidence="1 2" key="1">
    <citation type="journal article" date="2019" name="Nat. Ecol. Evol.">
        <title>Megaphylogeny resolves global patterns of mushroom evolution.</title>
        <authorList>
            <person name="Varga T."/>
            <person name="Krizsan K."/>
            <person name="Foldi C."/>
            <person name="Dima B."/>
            <person name="Sanchez-Garcia M."/>
            <person name="Sanchez-Ramirez S."/>
            <person name="Szollosi G.J."/>
            <person name="Szarkandi J.G."/>
            <person name="Papp V."/>
            <person name="Albert L."/>
            <person name="Andreopoulos W."/>
            <person name="Angelini C."/>
            <person name="Antonin V."/>
            <person name="Barry K.W."/>
            <person name="Bougher N.L."/>
            <person name="Buchanan P."/>
            <person name="Buyck B."/>
            <person name="Bense V."/>
            <person name="Catcheside P."/>
            <person name="Chovatia M."/>
            <person name="Cooper J."/>
            <person name="Damon W."/>
            <person name="Desjardin D."/>
            <person name="Finy P."/>
            <person name="Geml J."/>
            <person name="Haridas S."/>
            <person name="Hughes K."/>
            <person name="Justo A."/>
            <person name="Karasinski D."/>
            <person name="Kautmanova I."/>
            <person name="Kiss B."/>
            <person name="Kocsube S."/>
            <person name="Kotiranta H."/>
            <person name="LaButti K.M."/>
            <person name="Lechner B.E."/>
            <person name="Liimatainen K."/>
            <person name="Lipzen A."/>
            <person name="Lukacs Z."/>
            <person name="Mihaltcheva S."/>
            <person name="Morgado L.N."/>
            <person name="Niskanen T."/>
            <person name="Noordeloos M.E."/>
            <person name="Ohm R.A."/>
            <person name="Ortiz-Santana B."/>
            <person name="Ovrebo C."/>
            <person name="Racz N."/>
            <person name="Riley R."/>
            <person name="Savchenko A."/>
            <person name="Shiryaev A."/>
            <person name="Soop K."/>
            <person name="Spirin V."/>
            <person name="Szebenyi C."/>
            <person name="Tomsovsky M."/>
            <person name="Tulloss R.E."/>
            <person name="Uehling J."/>
            <person name="Grigoriev I.V."/>
            <person name="Vagvolgyi C."/>
            <person name="Papp T."/>
            <person name="Martin F.M."/>
            <person name="Miettinen O."/>
            <person name="Hibbett D.S."/>
            <person name="Nagy L.G."/>
        </authorList>
    </citation>
    <scope>NUCLEOTIDE SEQUENCE [LARGE SCALE GENOMIC DNA]</scope>
    <source>
        <strain evidence="1 2">NL-1719</strain>
    </source>
</reference>